<evidence type="ECO:0000256" key="2">
    <source>
        <dbReference type="SAM" id="Phobius"/>
    </source>
</evidence>
<name>A0A7K0BME1_9ACTN</name>
<evidence type="ECO:0000313" key="4">
    <source>
        <dbReference type="Proteomes" id="UP000487268"/>
    </source>
</evidence>
<gene>
    <name evidence="3" type="ORF">ACRB68_03800</name>
</gene>
<keyword evidence="2" id="KW-1133">Transmembrane helix</keyword>
<dbReference type="InterPro" id="IPR047789">
    <property type="entry name" value="CU044_5270-like"/>
</dbReference>
<dbReference type="EMBL" id="WEGH01000001">
    <property type="protein sequence ID" value="MQY02350.1"/>
    <property type="molecule type" value="Genomic_DNA"/>
</dbReference>
<feature type="region of interest" description="Disordered" evidence="1">
    <location>
        <begin position="28"/>
        <end position="57"/>
    </location>
</feature>
<accession>A0A7K0BME1</accession>
<dbReference type="Proteomes" id="UP000487268">
    <property type="component" value="Unassembled WGS sequence"/>
</dbReference>
<evidence type="ECO:0008006" key="5">
    <source>
        <dbReference type="Google" id="ProtNLM"/>
    </source>
</evidence>
<sequence>MTFGAKMNRTDAEHAFRALKPAALERTADEIHGRRRDTDLARAMQDTMGREPRPARTRSRRPILVIAGVTAAGVAAAGAAVLTAGDGGGSHRGPATVAQAPLDARTFLLTAAHTAEKAPLTTGAYYYNREREQALIRFLGKRSRRAMPTGNAELAKLLPFHVAYVTKSQDSWNARRSPGLARTIVGIDRKITFRSAADEAAWRALGSPELEDWSAKPHTNNYDFRDIKPSASQRRDDPGEIAKLPADERSLTILLHRWHDSDEKAARGHDGVGTGMSYTDTVFSMAPNLLSGAARPGTRAAFFRILAGEPGITLVRDTTDLLGRPAVALVQKEGKKREHRYLIDPATTRYLGHEAYMPEKPDGPPVRMLASAIQAEGWVRSLGARP</sequence>
<keyword evidence="2" id="KW-0812">Transmembrane</keyword>
<evidence type="ECO:0000256" key="1">
    <source>
        <dbReference type="SAM" id="MobiDB-lite"/>
    </source>
</evidence>
<organism evidence="3 4">
    <name type="scientific">Actinomadura macrotermitis</name>
    <dbReference type="NCBI Taxonomy" id="2585200"/>
    <lineage>
        <taxon>Bacteria</taxon>
        <taxon>Bacillati</taxon>
        <taxon>Actinomycetota</taxon>
        <taxon>Actinomycetes</taxon>
        <taxon>Streptosporangiales</taxon>
        <taxon>Thermomonosporaceae</taxon>
        <taxon>Actinomadura</taxon>
    </lineage>
</organism>
<proteinExistence type="predicted"/>
<keyword evidence="2" id="KW-0472">Membrane</keyword>
<protein>
    <recommendedName>
        <fullName evidence="5">CU044_5270 family protein</fullName>
    </recommendedName>
</protein>
<evidence type="ECO:0000313" key="3">
    <source>
        <dbReference type="EMBL" id="MQY02350.1"/>
    </source>
</evidence>
<dbReference type="OrthoDB" id="3538210at2"/>
<feature type="compositionally biased region" description="Basic and acidic residues" evidence="1">
    <location>
        <begin position="223"/>
        <end position="240"/>
    </location>
</feature>
<reference evidence="3 4" key="1">
    <citation type="submission" date="2019-10" db="EMBL/GenBank/DDBJ databases">
        <title>Actinomadura rubteroloni sp. nov. and Actinomadura macrotermitis sp. nov., isolated from the gut of fungus growing-termite Macrotermes natalensis.</title>
        <authorList>
            <person name="Benndorf R."/>
            <person name="Martin K."/>
            <person name="Kuefner M."/>
            <person name="De Beer W."/>
            <person name="Kaster A.-K."/>
            <person name="Vollmers J."/>
            <person name="Poulsen M."/>
            <person name="Beemelmanns C."/>
        </authorList>
    </citation>
    <scope>NUCLEOTIDE SEQUENCE [LARGE SCALE GENOMIC DNA]</scope>
    <source>
        <strain evidence="3 4">RB68</strain>
    </source>
</reference>
<dbReference type="RefSeq" id="WP_153530564.1">
    <property type="nucleotide sequence ID" value="NZ_WEGH01000001.1"/>
</dbReference>
<keyword evidence="4" id="KW-1185">Reference proteome</keyword>
<dbReference type="AlphaFoldDB" id="A0A7K0BME1"/>
<feature type="compositionally biased region" description="Basic and acidic residues" evidence="1">
    <location>
        <begin position="28"/>
        <end position="40"/>
    </location>
</feature>
<feature type="region of interest" description="Disordered" evidence="1">
    <location>
        <begin position="221"/>
        <end position="240"/>
    </location>
</feature>
<dbReference type="NCBIfam" id="NF038083">
    <property type="entry name" value="CU044_5270_fam"/>
    <property type="match status" value="1"/>
</dbReference>
<feature type="transmembrane region" description="Helical" evidence="2">
    <location>
        <begin position="63"/>
        <end position="82"/>
    </location>
</feature>
<comment type="caution">
    <text evidence="3">The sequence shown here is derived from an EMBL/GenBank/DDBJ whole genome shotgun (WGS) entry which is preliminary data.</text>
</comment>